<dbReference type="Proteomes" id="UP000253094">
    <property type="component" value="Unassembled WGS sequence"/>
</dbReference>
<organism evidence="1 2">
    <name type="scientific">Sphaerisporangium album</name>
    <dbReference type="NCBI Taxonomy" id="509200"/>
    <lineage>
        <taxon>Bacteria</taxon>
        <taxon>Bacillati</taxon>
        <taxon>Actinomycetota</taxon>
        <taxon>Actinomycetes</taxon>
        <taxon>Streptosporangiales</taxon>
        <taxon>Streptosporangiaceae</taxon>
        <taxon>Sphaerisporangium</taxon>
    </lineage>
</organism>
<keyword evidence="2" id="KW-1185">Reference proteome</keyword>
<evidence type="ECO:0000313" key="2">
    <source>
        <dbReference type="Proteomes" id="UP000253094"/>
    </source>
</evidence>
<dbReference type="RefSeq" id="WP_114030926.1">
    <property type="nucleotide sequence ID" value="NZ_QOIL01000013.1"/>
</dbReference>
<gene>
    <name evidence="1" type="ORF">DQ384_22885</name>
</gene>
<reference evidence="1 2" key="1">
    <citation type="submission" date="2018-06" db="EMBL/GenBank/DDBJ databases">
        <title>Sphaerisporangium craniellae sp. nov., isolated from a marine sponge in the South China Sea.</title>
        <authorList>
            <person name="Li L."/>
        </authorList>
    </citation>
    <scope>NUCLEOTIDE SEQUENCE [LARGE SCALE GENOMIC DNA]</scope>
    <source>
        <strain evidence="1 2">CCTCC AA 208026</strain>
    </source>
</reference>
<comment type="caution">
    <text evidence="1">The sequence shown here is derived from an EMBL/GenBank/DDBJ whole genome shotgun (WGS) entry which is preliminary data.</text>
</comment>
<dbReference type="Pfam" id="PF12900">
    <property type="entry name" value="Pyridox_ox_2"/>
    <property type="match status" value="1"/>
</dbReference>
<dbReference type="Gene3D" id="2.30.110.10">
    <property type="entry name" value="Electron Transport, Fmn-binding Protein, Chain A"/>
    <property type="match status" value="1"/>
</dbReference>
<dbReference type="InterPro" id="IPR024747">
    <property type="entry name" value="Pyridox_Oxase-rel"/>
</dbReference>
<protein>
    <submittedName>
        <fullName evidence="1">Pyridoxamine 5'-phosphate oxidase family protein</fullName>
    </submittedName>
</protein>
<dbReference type="InterPro" id="IPR012349">
    <property type="entry name" value="Split_barrel_FMN-bd"/>
</dbReference>
<accession>A0A367FFX6</accession>
<dbReference type="SUPFAM" id="SSF50475">
    <property type="entry name" value="FMN-binding split barrel"/>
    <property type="match status" value="1"/>
</dbReference>
<sequence length="144" mass="15345">MDDGGGGPVPEELGAEECMTLISPGGVGRVGFCTATGPLVLPVNYTTHEGGVLFRTAFGGPMDEQLDTGVRGVEFKVAFEVDRIDTTTREGWSVLVQGAAHRIAAEDELTAAKAVAVEPWAGGERRLYIRISPVQITGRRIRHP</sequence>
<dbReference type="AlphaFoldDB" id="A0A367FFX6"/>
<dbReference type="OrthoDB" id="7062584at2"/>
<dbReference type="EMBL" id="QOIL01000013">
    <property type="protein sequence ID" value="RCG28597.1"/>
    <property type="molecule type" value="Genomic_DNA"/>
</dbReference>
<proteinExistence type="predicted"/>
<name>A0A367FFX6_9ACTN</name>
<evidence type="ECO:0000313" key="1">
    <source>
        <dbReference type="EMBL" id="RCG28597.1"/>
    </source>
</evidence>